<name>A0A2T0A9Z8_RHOTO</name>
<dbReference type="PANTHER" id="PTHR24320">
    <property type="entry name" value="RETINOL DEHYDROGENASE"/>
    <property type="match status" value="1"/>
</dbReference>
<dbReference type="Proteomes" id="UP000239560">
    <property type="component" value="Unassembled WGS sequence"/>
</dbReference>
<dbReference type="SUPFAM" id="SSF51735">
    <property type="entry name" value="NAD(P)-binding Rossmann-fold domains"/>
    <property type="match status" value="1"/>
</dbReference>
<evidence type="ECO:0000256" key="1">
    <source>
        <dbReference type="ARBA" id="ARBA00006484"/>
    </source>
</evidence>
<feature type="chain" id="PRO_5015431423" description="Short-chain dehydrogenase/reductase SDR family protein" evidence="4">
    <location>
        <begin position="20"/>
        <end position="373"/>
    </location>
</feature>
<reference evidence="5 6" key="1">
    <citation type="journal article" date="2018" name="Elife">
        <title>Functional genomics of lipid metabolism in the oleaginous yeast Rhodosporidium toruloides.</title>
        <authorList>
            <person name="Coradetti S.T."/>
            <person name="Pinel D."/>
            <person name="Geiselman G."/>
            <person name="Ito M."/>
            <person name="Mondo S."/>
            <person name="Reilly M.C."/>
            <person name="Cheng Y.F."/>
            <person name="Bauer S."/>
            <person name="Grigoriev I."/>
            <person name="Gladden J.M."/>
            <person name="Simmons B.A."/>
            <person name="Brem R."/>
            <person name="Arkin A.P."/>
            <person name="Skerker J.M."/>
        </authorList>
    </citation>
    <scope>NUCLEOTIDE SEQUENCE [LARGE SCALE GENOMIC DNA]</scope>
    <source>
        <strain evidence="5 6">NBRC 0880</strain>
    </source>
</reference>
<sequence>MGDSTLALLSLLCLLSCSADHPLPHSTHLPVSPPTMGILANLLVRLCPDTDLSYTIFPPASTYDPERDVPDLTGKVVIVTGANVGIGYETAKQLVLKNAKVYIACRDETKAREAIRKLEAFVKERQTKGQLDFLKLDLSDLDAVKKAAEEFLAKEKQLDLLFCNAGVMKCPPDLLTKQNYDLQWGTNVVGHHLFCILLLPALETSFTTTGTKPRIMHTSSSAHKMAPGETGIEWSTLEGGEERDRMLEKWGGLTASWKLYGQSKLGNILTSTILSTRYPYLISTSLHPGGIATDLQRHLRGLEAQVTSWLLWPVEMGAQTQLWGATSEEGEGLGGKYLWPWARLGRPDKRALNPDTQKKVEEYLDAQVKPWVG</sequence>
<dbReference type="PANTHER" id="PTHR24320:SF282">
    <property type="entry name" value="WW DOMAIN-CONTAINING OXIDOREDUCTASE"/>
    <property type="match status" value="1"/>
</dbReference>
<dbReference type="InterPro" id="IPR036291">
    <property type="entry name" value="NAD(P)-bd_dom_sf"/>
</dbReference>
<organism evidence="5 6">
    <name type="scientific">Rhodotorula toruloides</name>
    <name type="common">Yeast</name>
    <name type="synonym">Rhodosporidium toruloides</name>
    <dbReference type="NCBI Taxonomy" id="5286"/>
    <lineage>
        <taxon>Eukaryota</taxon>
        <taxon>Fungi</taxon>
        <taxon>Dikarya</taxon>
        <taxon>Basidiomycota</taxon>
        <taxon>Pucciniomycotina</taxon>
        <taxon>Microbotryomycetes</taxon>
        <taxon>Sporidiobolales</taxon>
        <taxon>Sporidiobolaceae</taxon>
        <taxon>Rhodotorula</taxon>
    </lineage>
</organism>
<accession>A0A2T0A9Z8</accession>
<dbReference type="InterPro" id="IPR002347">
    <property type="entry name" value="SDR_fam"/>
</dbReference>
<dbReference type="OrthoDB" id="191139at2759"/>
<dbReference type="EMBL" id="LCTV02000005">
    <property type="protein sequence ID" value="PRQ74845.1"/>
    <property type="molecule type" value="Genomic_DNA"/>
</dbReference>
<dbReference type="AlphaFoldDB" id="A0A2T0A9Z8"/>
<dbReference type="PRINTS" id="PR00081">
    <property type="entry name" value="GDHRDH"/>
</dbReference>
<evidence type="ECO:0000256" key="3">
    <source>
        <dbReference type="ARBA" id="ARBA00023002"/>
    </source>
</evidence>
<protein>
    <recommendedName>
        <fullName evidence="7">Short-chain dehydrogenase/reductase SDR family protein</fullName>
    </recommendedName>
</protein>
<dbReference type="GO" id="GO:0016491">
    <property type="term" value="F:oxidoreductase activity"/>
    <property type="evidence" value="ECO:0007669"/>
    <property type="project" value="UniProtKB-KW"/>
</dbReference>
<keyword evidence="2" id="KW-0521">NADP</keyword>
<evidence type="ECO:0008006" key="7">
    <source>
        <dbReference type="Google" id="ProtNLM"/>
    </source>
</evidence>
<dbReference type="Pfam" id="PF00106">
    <property type="entry name" value="adh_short"/>
    <property type="match status" value="1"/>
</dbReference>
<gene>
    <name evidence="5" type="ORF">AAT19DRAFT_13867</name>
</gene>
<comment type="similarity">
    <text evidence="1">Belongs to the short-chain dehydrogenases/reductases (SDR) family.</text>
</comment>
<evidence type="ECO:0000313" key="5">
    <source>
        <dbReference type="EMBL" id="PRQ74845.1"/>
    </source>
</evidence>
<keyword evidence="3" id="KW-0560">Oxidoreductase</keyword>
<dbReference type="Gene3D" id="3.40.50.720">
    <property type="entry name" value="NAD(P)-binding Rossmann-like Domain"/>
    <property type="match status" value="1"/>
</dbReference>
<evidence type="ECO:0000313" key="6">
    <source>
        <dbReference type="Proteomes" id="UP000239560"/>
    </source>
</evidence>
<feature type="signal peptide" evidence="4">
    <location>
        <begin position="1"/>
        <end position="19"/>
    </location>
</feature>
<proteinExistence type="inferred from homology"/>
<evidence type="ECO:0000256" key="2">
    <source>
        <dbReference type="ARBA" id="ARBA00022857"/>
    </source>
</evidence>
<evidence type="ECO:0000256" key="4">
    <source>
        <dbReference type="SAM" id="SignalP"/>
    </source>
</evidence>
<keyword evidence="4" id="KW-0732">Signal</keyword>
<comment type="caution">
    <text evidence="5">The sequence shown here is derived from an EMBL/GenBank/DDBJ whole genome shotgun (WGS) entry which is preliminary data.</text>
</comment>